<gene>
    <name evidence="2" type="ORF">LEP1GSC172_2473</name>
</gene>
<proteinExistence type="predicted"/>
<reference evidence="2 3" key="1">
    <citation type="submission" date="2013-01" db="EMBL/GenBank/DDBJ databases">
        <authorList>
            <person name="Harkins D.M."/>
            <person name="Durkin A.S."/>
            <person name="Brinkac L.M."/>
            <person name="Haft D.H."/>
            <person name="Selengut J.D."/>
            <person name="Sanka R."/>
            <person name="DePew J."/>
            <person name="Purushe J."/>
            <person name="Matthias M.A."/>
            <person name="Vinetz J.M."/>
            <person name="Sutton G.G."/>
            <person name="Nierman W.C."/>
            <person name="Fouts D.E."/>
        </authorList>
    </citation>
    <scope>NUCLEOTIDE SEQUENCE [LARGE SCALE GENOMIC DNA]</scope>
    <source>
        <strain evidence="2 3">HAI1536</strain>
    </source>
</reference>
<accession>M6VG78</accession>
<feature type="compositionally biased region" description="Low complexity" evidence="1">
    <location>
        <begin position="46"/>
        <end position="56"/>
    </location>
</feature>
<comment type="caution">
    <text evidence="2">The sequence shown here is derived from an EMBL/GenBank/DDBJ whole genome shotgun (WGS) entry which is preliminary data.</text>
</comment>
<evidence type="ECO:0000256" key="1">
    <source>
        <dbReference type="SAM" id="MobiDB-lite"/>
    </source>
</evidence>
<organism evidence="2 3">
    <name type="scientific">Leptospira noguchii</name>
    <dbReference type="NCBI Taxonomy" id="28182"/>
    <lineage>
        <taxon>Bacteria</taxon>
        <taxon>Pseudomonadati</taxon>
        <taxon>Spirochaetota</taxon>
        <taxon>Spirochaetia</taxon>
        <taxon>Leptospirales</taxon>
        <taxon>Leptospiraceae</taxon>
        <taxon>Leptospira</taxon>
    </lineage>
</organism>
<name>M6VG78_9LEPT</name>
<evidence type="ECO:0000313" key="3">
    <source>
        <dbReference type="Proteomes" id="UP000012112"/>
    </source>
</evidence>
<feature type="compositionally biased region" description="Polar residues" evidence="1">
    <location>
        <begin position="132"/>
        <end position="141"/>
    </location>
</feature>
<protein>
    <submittedName>
        <fullName evidence="2">Uncharacterized protein</fullName>
    </submittedName>
</protein>
<dbReference type="Proteomes" id="UP000012112">
    <property type="component" value="Unassembled WGS sequence"/>
</dbReference>
<dbReference type="AlphaFoldDB" id="M6VG78"/>
<feature type="region of interest" description="Disordered" evidence="1">
    <location>
        <begin position="1"/>
        <end position="161"/>
    </location>
</feature>
<dbReference type="RefSeq" id="WP_002180108.1">
    <property type="nucleotide sequence ID" value="NZ_AKWD02000059.1"/>
</dbReference>
<dbReference type="OrthoDB" id="9816400at2"/>
<feature type="compositionally biased region" description="Basic and acidic residues" evidence="1">
    <location>
        <begin position="88"/>
        <end position="98"/>
    </location>
</feature>
<evidence type="ECO:0000313" key="2">
    <source>
        <dbReference type="EMBL" id="EMO52149.1"/>
    </source>
</evidence>
<sequence>MPNKANKPRDTSVSPNDAKQMEKAGLDPLNTKKGSQNNIGDGGKSGVSNKGNNTGNKKADFIVSPDGAVMHNSPGKVKDSLSKAGFTTKERDPNKKESGTIFNIPDKRMDVRIMDGGPNHPPRVVTTRENKNMSVNPNTGENFRGNMKGDEQKSRNHMYFQ</sequence>
<dbReference type="EMBL" id="AKWD02000059">
    <property type="protein sequence ID" value="EMO52149.1"/>
    <property type="molecule type" value="Genomic_DNA"/>
</dbReference>